<feature type="domain" description="Glucosamine/galactosamine-6-phosphate isomerase" evidence="3">
    <location>
        <begin position="11"/>
        <end position="226"/>
    </location>
</feature>
<dbReference type="Proteomes" id="UP000670947">
    <property type="component" value="Unassembled WGS sequence"/>
</dbReference>
<keyword evidence="2" id="KW-0119">Carbohydrate metabolism</keyword>
<organism evidence="4 5">
    <name type="scientific">Paenibacillus artemisiicola</name>
    <dbReference type="NCBI Taxonomy" id="1172618"/>
    <lineage>
        <taxon>Bacteria</taxon>
        <taxon>Bacillati</taxon>
        <taxon>Bacillota</taxon>
        <taxon>Bacilli</taxon>
        <taxon>Bacillales</taxon>
        <taxon>Paenibacillaceae</taxon>
        <taxon>Paenibacillus</taxon>
    </lineage>
</organism>
<dbReference type="Pfam" id="PF01182">
    <property type="entry name" value="Glucosamine_iso"/>
    <property type="match status" value="1"/>
</dbReference>
<dbReference type="Gene3D" id="3.40.50.1360">
    <property type="match status" value="1"/>
</dbReference>
<proteinExistence type="predicted"/>
<sequence length="266" mass="29476">MNIRVLPLDRIGASVADEIAEVVAAKPDVLIAWTTGNTPLRTGIYRELIAREQSGAADLSSCWFVNPDEQLGIPREHEESYHAYMKRHFFDHINHPEERRFIPDGMADRPEDECERMERFIEARGGIDYQLVGLGINGHVCFIEPAPSLPARSFVTPIADVNRQLYAPLFGGRLEDVPTAAVTFGWGTVMRSRRIILVAVGREKAEIVARALRGPITTECPATVLQLHPNVEVVLDEAAAELYLQAEAESAARREGRSEAAGEPAR</sequence>
<keyword evidence="5" id="KW-1185">Reference proteome</keyword>
<evidence type="ECO:0000259" key="3">
    <source>
        <dbReference type="Pfam" id="PF01182"/>
    </source>
</evidence>
<dbReference type="InterPro" id="IPR004547">
    <property type="entry name" value="Glucosamine6P_isomerase"/>
</dbReference>
<gene>
    <name evidence="4" type="ORF">I8J29_24325</name>
</gene>
<dbReference type="SUPFAM" id="SSF100950">
    <property type="entry name" value="NagB/RpiA/CoA transferase-like"/>
    <property type="match status" value="1"/>
</dbReference>
<dbReference type="CDD" id="cd01399">
    <property type="entry name" value="GlcN6P_deaminase"/>
    <property type="match status" value="1"/>
</dbReference>
<evidence type="ECO:0000256" key="2">
    <source>
        <dbReference type="ARBA" id="ARBA00023277"/>
    </source>
</evidence>
<keyword evidence="1" id="KW-0378">Hydrolase</keyword>
<name>A0ABS3WG53_9BACL</name>
<reference evidence="4 5" key="1">
    <citation type="submission" date="2021-03" db="EMBL/GenBank/DDBJ databases">
        <title>Paenibacillus artemisicola MWE-103 whole genome sequence.</title>
        <authorList>
            <person name="Ham Y.J."/>
        </authorList>
    </citation>
    <scope>NUCLEOTIDE SEQUENCE [LARGE SCALE GENOMIC DNA]</scope>
    <source>
        <strain evidence="4 5">MWE-103</strain>
    </source>
</reference>
<evidence type="ECO:0000313" key="4">
    <source>
        <dbReference type="EMBL" id="MBO7747316.1"/>
    </source>
</evidence>
<comment type="caution">
    <text evidence="4">The sequence shown here is derived from an EMBL/GenBank/DDBJ whole genome shotgun (WGS) entry which is preliminary data.</text>
</comment>
<evidence type="ECO:0000313" key="5">
    <source>
        <dbReference type="Proteomes" id="UP000670947"/>
    </source>
</evidence>
<evidence type="ECO:0000256" key="1">
    <source>
        <dbReference type="ARBA" id="ARBA00022801"/>
    </source>
</evidence>
<dbReference type="EMBL" id="JAGGDJ010000031">
    <property type="protein sequence ID" value="MBO7747316.1"/>
    <property type="molecule type" value="Genomic_DNA"/>
</dbReference>
<dbReference type="RefSeq" id="WP_208850017.1">
    <property type="nucleotide sequence ID" value="NZ_JAGGDJ010000031.1"/>
</dbReference>
<dbReference type="InterPro" id="IPR006148">
    <property type="entry name" value="Glc/Gal-6P_isomerase"/>
</dbReference>
<dbReference type="InterPro" id="IPR037171">
    <property type="entry name" value="NagB/RpiA_transferase-like"/>
</dbReference>
<dbReference type="PANTHER" id="PTHR11280:SF5">
    <property type="entry name" value="GLUCOSAMINE-6-PHOSPHATE ISOMERASE"/>
    <property type="match status" value="1"/>
</dbReference>
<protein>
    <submittedName>
        <fullName evidence="4">Glucosamine-6-phosphate deaminase</fullName>
    </submittedName>
</protein>
<accession>A0ABS3WG53</accession>
<dbReference type="PANTHER" id="PTHR11280">
    <property type="entry name" value="GLUCOSAMINE-6-PHOSPHATE ISOMERASE"/>
    <property type="match status" value="1"/>
</dbReference>